<dbReference type="EMBL" id="VSRR010021482">
    <property type="protein sequence ID" value="MPC63977.1"/>
    <property type="molecule type" value="Genomic_DNA"/>
</dbReference>
<name>A0A5B7H3R7_PORTR</name>
<accession>A0A5B7H3R7</accession>
<evidence type="ECO:0000256" key="1">
    <source>
        <dbReference type="SAM" id="MobiDB-lite"/>
    </source>
</evidence>
<gene>
    <name evidence="2" type="ORF">E2C01_058085</name>
</gene>
<comment type="caution">
    <text evidence="2">The sequence shown here is derived from an EMBL/GenBank/DDBJ whole genome shotgun (WGS) entry which is preliminary data.</text>
</comment>
<keyword evidence="3" id="KW-1185">Reference proteome</keyword>
<dbReference type="Proteomes" id="UP000324222">
    <property type="component" value="Unassembled WGS sequence"/>
</dbReference>
<evidence type="ECO:0000313" key="2">
    <source>
        <dbReference type="EMBL" id="MPC63977.1"/>
    </source>
</evidence>
<feature type="region of interest" description="Disordered" evidence="1">
    <location>
        <begin position="37"/>
        <end position="72"/>
    </location>
</feature>
<sequence>MPLFHKARSWTPSMWAFHGNVWAKGYLISQSPPVRKPLPRVRKPNIHSNRGQESNPCAWRSHGPQSTHGSTVPRRVFNDLLQSCSLMSNANDASFSHSYGKNEGAKVINAINRQLGEIVTWGRRKQVVCCIKDPSPCHLTFM</sequence>
<organism evidence="2 3">
    <name type="scientific">Portunus trituberculatus</name>
    <name type="common">Swimming crab</name>
    <name type="synonym">Neptunus trituberculatus</name>
    <dbReference type="NCBI Taxonomy" id="210409"/>
    <lineage>
        <taxon>Eukaryota</taxon>
        <taxon>Metazoa</taxon>
        <taxon>Ecdysozoa</taxon>
        <taxon>Arthropoda</taxon>
        <taxon>Crustacea</taxon>
        <taxon>Multicrustacea</taxon>
        <taxon>Malacostraca</taxon>
        <taxon>Eumalacostraca</taxon>
        <taxon>Eucarida</taxon>
        <taxon>Decapoda</taxon>
        <taxon>Pleocyemata</taxon>
        <taxon>Brachyura</taxon>
        <taxon>Eubrachyura</taxon>
        <taxon>Portunoidea</taxon>
        <taxon>Portunidae</taxon>
        <taxon>Portuninae</taxon>
        <taxon>Portunus</taxon>
    </lineage>
</organism>
<dbReference type="AlphaFoldDB" id="A0A5B7H3R7"/>
<protein>
    <submittedName>
        <fullName evidence="2">Uncharacterized protein</fullName>
    </submittedName>
</protein>
<proteinExistence type="predicted"/>
<feature type="compositionally biased region" description="Polar residues" evidence="1">
    <location>
        <begin position="46"/>
        <end position="55"/>
    </location>
</feature>
<evidence type="ECO:0000313" key="3">
    <source>
        <dbReference type="Proteomes" id="UP000324222"/>
    </source>
</evidence>
<reference evidence="2 3" key="1">
    <citation type="submission" date="2019-05" db="EMBL/GenBank/DDBJ databases">
        <title>Another draft genome of Portunus trituberculatus and its Hox gene families provides insights of decapod evolution.</title>
        <authorList>
            <person name="Jeong J.-H."/>
            <person name="Song I."/>
            <person name="Kim S."/>
            <person name="Choi T."/>
            <person name="Kim D."/>
            <person name="Ryu S."/>
            <person name="Kim W."/>
        </authorList>
    </citation>
    <scope>NUCLEOTIDE SEQUENCE [LARGE SCALE GENOMIC DNA]</scope>
    <source>
        <tissue evidence="2">Muscle</tissue>
    </source>
</reference>